<reference evidence="1 2" key="2">
    <citation type="submission" date="2019-08" db="EMBL/GenBank/DDBJ databases">
        <title>Amycolatopsis acidicola sp. nov., isolated from peat swamp forest soil.</title>
        <authorList>
            <person name="Srisuk N."/>
        </authorList>
    </citation>
    <scope>NUCLEOTIDE SEQUENCE [LARGE SCALE GENOMIC DNA]</scope>
    <source>
        <strain evidence="1 2">TBRC 6029</strain>
    </source>
</reference>
<dbReference type="OrthoDB" id="5082479at2"/>
<gene>
    <name evidence="1" type="ORF">FNH05_11840</name>
</gene>
<dbReference type="EMBL" id="VJWX01000089">
    <property type="protein sequence ID" value="TVT53437.1"/>
    <property type="molecule type" value="Genomic_DNA"/>
</dbReference>
<evidence type="ECO:0000313" key="2">
    <source>
        <dbReference type="Proteomes" id="UP000320011"/>
    </source>
</evidence>
<dbReference type="AlphaFoldDB" id="A0A558CXC4"/>
<name>A0A558CXC4_9PSEU</name>
<proteinExistence type="predicted"/>
<dbReference type="InterPro" id="IPR054202">
    <property type="entry name" value="DUF6907"/>
</dbReference>
<accession>A0A558CXC4</accession>
<reference evidence="1 2" key="1">
    <citation type="submission" date="2019-07" db="EMBL/GenBank/DDBJ databases">
        <authorList>
            <person name="Duangmal K."/>
            <person name="Teo W.F.A."/>
        </authorList>
    </citation>
    <scope>NUCLEOTIDE SEQUENCE [LARGE SCALE GENOMIC DNA]</scope>
    <source>
        <strain evidence="1 2">TBRC 6029</strain>
    </source>
</reference>
<organism evidence="1 2">
    <name type="scientific">Amycolatopsis rhizosphaerae</name>
    <dbReference type="NCBI Taxonomy" id="2053003"/>
    <lineage>
        <taxon>Bacteria</taxon>
        <taxon>Bacillati</taxon>
        <taxon>Actinomycetota</taxon>
        <taxon>Actinomycetes</taxon>
        <taxon>Pseudonocardiales</taxon>
        <taxon>Pseudonocardiaceae</taxon>
        <taxon>Amycolatopsis</taxon>
    </lineage>
</organism>
<comment type="caution">
    <text evidence="1">The sequence shown here is derived from an EMBL/GenBank/DDBJ whole genome shotgun (WGS) entry which is preliminary data.</text>
</comment>
<sequence length="121" mass="13937">MGKPDKRPPYWLVETCPTWCDKFHGDEDLVDDRRHVSRWRQRIVLCTMEPVRLASLATGSEVEFEPCTVQVWVEQGYREIEPRIRLEEDHGLGLFALSLDEADRLAQALAEAVKLGRSTTL</sequence>
<keyword evidence="2" id="KW-1185">Reference proteome</keyword>
<protein>
    <submittedName>
        <fullName evidence="1">Uncharacterized protein</fullName>
    </submittedName>
</protein>
<dbReference type="Pfam" id="PF21848">
    <property type="entry name" value="DUF6907"/>
    <property type="match status" value="1"/>
</dbReference>
<dbReference type="Proteomes" id="UP000320011">
    <property type="component" value="Unassembled WGS sequence"/>
</dbReference>
<dbReference type="RefSeq" id="WP_144587418.1">
    <property type="nucleotide sequence ID" value="NZ_VJWX01000089.1"/>
</dbReference>
<evidence type="ECO:0000313" key="1">
    <source>
        <dbReference type="EMBL" id="TVT53437.1"/>
    </source>
</evidence>